<dbReference type="Proteomes" id="UP001189429">
    <property type="component" value="Unassembled WGS sequence"/>
</dbReference>
<evidence type="ECO:0000313" key="3">
    <source>
        <dbReference type="Proteomes" id="UP001189429"/>
    </source>
</evidence>
<feature type="compositionally biased region" description="Low complexity" evidence="1">
    <location>
        <begin position="29"/>
        <end position="49"/>
    </location>
</feature>
<gene>
    <name evidence="2" type="ORF">PCOR1329_LOCUS83486</name>
</gene>
<protein>
    <submittedName>
        <fullName evidence="2">Uncharacterized protein</fullName>
    </submittedName>
</protein>
<proteinExistence type="predicted"/>
<sequence length="107" mass="11250">ESSSTPALAGQTLKAPRGPQPLHRGPKQSPSARAPRTPPRSSSTPTLLAQSHTIESVAATYRLPPMVASSGRGPSARPLRKRPPSSGIEALHRLHAGELPQILCKPT</sequence>
<comment type="caution">
    <text evidence="2">The sequence shown here is derived from an EMBL/GenBank/DDBJ whole genome shotgun (WGS) entry which is preliminary data.</text>
</comment>
<organism evidence="2 3">
    <name type="scientific">Prorocentrum cordatum</name>
    <dbReference type="NCBI Taxonomy" id="2364126"/>
    <lineage>
        <taxon>Eukaryota</taxon>
        <taxon>Sar</taxon>
        <taxon>Alveolata</taxon>
        <taxon>Dinophyceae</taxon>
        <taxon>Prorocentrales</taxon>
        <taxon>Prorocentraceae</taxon>
        <taxon>Prorocentrum</taxon>
    </lineage>
</organism>
<name>A0ABN9Y8D3_9DINO</name>
<feature type="non-terminal residue" evidence="2">
    <location>
        <position position="1"/>
    </location>
</feature>
<keyword evidence="3" id="KW-1185">Reference proteome</keyword>
<evidence type="ECO:0000256" key="1">
    <source>
        <dbReference type="SAM" id="MobiDB-lite"/>
    </source>
</evidence>
<feature type="region of interest" description="Disordered" evidence="1">
    <location>
        <begin position="1"/>
        <end position="52"/>
    </location>
</feature>
<reference evidence="2" key="1">
    <citation type="submission" date="2023-10" db="EMBL/GenBank/DDBJ databases">
        <authorList>
            <person name="Chen Y."/>
            <person name="Shah S."/>
            <person name="Dougan E. K."/>
            <person name="Thang M."/>
            <person name="Chan C."/>
        </authorList>
    </citation>
    <scope>NUCLEOTIDE SEQUENCE [LARGE SCALE GENOMIC DNA]</scope>
</reference>
<evidence type="ECO:0000313" key="2">
    <source>
        <dbReference type="EMBL" id="CAK0908930.1"/>
    </source>
</evidence>
<accession>A0ABN9Y8D3</accession>
<feature type="region of interest" description="Disordered" evidence="1">
    <location>
        <begin position="65"/>
        <end position="86"/>
    </location>
</feature>
<dbReference type="EMBL" id="CAUYUJ010022101">
    <property type="protein sequence ID" value="CAK0908930.1"/>
    <property type="molecule type" value="Genomic_DNA"/>
</dbReference>